<feature type="region of interest" description="Disordered" evidence="1">
    <location>
        <begin position="32"/>
        <end position="86"/>
    </location>
</feature>
<evidence type="ECO:0000313" key="3">
    <source>
        <dbReference type="Proteomes" id="UP000095042"/>
    </source>
</evidence>
<comment type="caution">
    <text evidence="2">The sequence shown here is derived from an EMBL/GenBank/DDBJ whole genome shotgun (WGS) entry which is preliminary data.</text>
</comment>
<dbReference type="Proteomes" id="UP000095042">
    <property type="component" value="Unassembled WGS sequence"/>
</dbReference>
<gene>
    <name evidence="2" type="ORF">AUC71_12870</name>
</gene>
<dbReference type="RefSeq" id="WP_069623923.1">
    <property type="nucleotide sequence ID" value="NZ_LPWD01000208.1"/>
</dbReference>
<dbReference type="EMBL" id="LPWD01000208">
    <property type="protein sequence ID" value="ODS02877.1"/>
    <property type="molecule type" value="Genomic_DNA"/>
</dbReference>
<evidence type="ECO:0000313" key="2">
    <source>
        <dbReference type="EMBL" id="ODS02877.1"/>
    </source>
</evidence>
<name>A0A1E3WCT0_9HYPH</name>
<reference evidence="2 3" key="1">
    <citation type="journal article" date="2016" name="Environ. Microbiol.">
        <title>New Methyloceanibacter diversity from North Sea sediments includes methanotroph containing solely the soluble methane monooxygenase.</title>
        <authorList>
            <person name="Vekeman B."/>
            <person name="Kerckhof F.M."/>
            <person name="Cremers G."/>
            <person name="de Vos P."/>
            <person name="Vandamme P."/>
            <person name="Boon N."/>
            <person name="Op den Camp H.J."/>
            <person name="Heylen K."/>
        </authorList>
    </citation>
    <scope>NUCLEOTIDE SEQUENCE [LARGE SCALE GENOMIC DNA]</scope>
    <source>
        <strain evidence="2 3">R-67177</strain>
    </source>
</reference>
<dbReference type="AlphaFoldDB" id="A0A1E3WCT0"/>
<keyword evidence="3" id="KW-1185">Reference proteome</keyword>
<proteinExistence type="predicted"/>
<dbReference type="OrthoDB" id="1522627at2"/>
<accession>A0A1E3WCT0</accession>
<organism evidence="2 3">
    <name type="scientific">Methyloceanibacter marginalis</name>
    <dbReference type="NCBI Taxonomy" id="1774971"/>
    <lineage>
        <taxon>Bacteria</taxon>
        <taxon>Pseudomonadati</taxon>
        <taxon>Pseudomonadota</taxon>
        <taxon>Alphaproteobacteria</taxon>
        <taxon>Hyphomicrobiales</taxon>
        <taxon>Hyphomicrobiaceae</taxon>
        <taxon>Methyloceanibacter</taxon>
    </lineage>
</organism>
<feature type="compositionally biased region" description="Low complexity" evidence="1">
    <location>
        <begin position="67"/>
        <end position="80"/>
    </location>
</feature>
<protein>
    <submittedName>
        <fullName evidence="2">Uncharacterized protein</fullName>
    </submittedName>
</protein>
<sequence length="298" mass="31905">MEDIPEEAMLPGEFDLGETAWRRAVVTVYFDDPNPKTAAPEETETPTPDLDQPQGASESGEGEADAAAEPPVPAGPRVVATLEGPSAGVSNPPVSIQIAELDPSNAFPEVVVSFFTGGAHCCSATHVVTSNADGSEWTTLDVGEFDGGPMLALDLDGDGTFEFETRDNAFLYAFACYACSEAPLQVLALENGKIKDVSAAPRFKPAHAAWLRNMIVGVPEQEVNGFLAGYVAQKIRLGEGKQAWALMLKYYDRETDWGLDICDGKRDEAGDCPGETRRVAFPEALELMLKENGYKIGG</sequence>
<evidence type="ECO:0000256" key="1">
    <source>
        <dbReference type="SAM" id="MobiDB-lite"/>
    </source>
</evidence>